<sequence length="278" mass="31187">MNIEPLRLTEAESAPAAPVARDWSRRPTLVLNSNSFMRNILINVLRDAGVRDIVVETHASRAMHALREISPALIVADWAEQTDPDEDRVRLLQRIRASQGSHYRETPVILMSAPRPRADIERARDAGASEYLVTPLAPITLINRLKSLQTDQRAFVDSSRFAGPDRRRRPRRERKPSFKRSSDVEAGLTTPMEAARRAALALSHETRLSGDPLAIRVGRSLQRFISRQDSYAAAEAEVVEMHRAALAQLIRMADNGDPLRDPVVTGLEMIVDKRLGQR</sequence>
<dbReference type="GO" id="GO:0005829">
    <property type="term" value="C:cytosol"/>
    <property type="evidence" value="ECO:0007669"/>
    <property type="project" value="TreeGrafter"/>
</dbReference>
<dbReference type="SMART" id="SM00448">
    <property type="entry name" value="REC"/>
    <property type="match status" value="1"/>
</dbReference>
<dbReference type="AlphaFoldDB" id="A0A1G9RVX6"/>
<feature type="modified residue" description="4-aspartylphosphate" evidence="6">
    <location>
        <position position="77"/>
    </location>
</feature>
<keyword evidence="4" id="KW-0238">DNA-binding</keyword>
<proteinExistence type="predicted"/>
<dbReference type="GO" id="GO:0000976">
    <property type="term" value="F:transcription cis-regulatory region binding"/>
    <property type="evidence" value="ECO:0007669"/>
    <property type="project" value="TreeGrafter"/>
</dbReference>
<dbReference type="InterPro" id="IPR001789">
    <property type="entry name" value="Sig_transdc_resp-reg_receiver"/>
</dbReference>
<dbReference type="RefSeq" id="WP_091769443.1">
    <property type="nucleotide sequence ID" value="NZ_FNHG01000008.1"/>
</dbReference>
<evidence type="ECO:0000313" key="10">
    <source>
        <dbReference type="Proteomes" id="UP000199759"/>
    </source>
</evidence>
<keyword evidence="5" id="KW-0804">Transcription</keyword>
<dbReference type="PROSITE" id="PS50110">
    <property type="entry name" value="RESPONSE_REGULATORY"/>
    <property type="match status" value="1"/>
</dbReference>
<evidence type="ECO:0000256" key="6">
    <source>
        <dbReference type="PROSITE-ProRule" id="PRU00169"/>
    </source>
</evidence>
<feature type="region of interest" description="Disordered" evidence="7">
    <location>
        <begin position="156"/>
        <end position="190"/>
    </location>
</feature>
<evidence type="ECO:0000313" key="9">
    <source>
        <dbReference type="EMBL" id="SDM27419.1"/>
    </source>
</evidence>
<keyword evidence="1 6" id="KW-0597">Phosphoprotein</keyword>
<keyword evidence="2" id="KW-0902">Two-component regulatory system</keyword>
<dbReference type="GO" id="GO:0000156">
    <property type="term" value="F:phosphorelay response regulator activity"/>
    <property type="evidence" value="ECO:0007669"/>
    <property type="project" value="TreeGrafter"/>
</dbReference>
<evidence type="ECO:0000256" key="7">
    <source>
        <dbReference type="SAM" id="MobiDB-lite"/>
    </source>
</evidence>
<protein>
    <submittedName>
        <fullName evidence="9">Response regulator receiver domain-containing protein</fullName>
    </submittedName>
</protein>
<dbReference type="EMBL" id="FNHG01000008">
    <property type="protein sequence ID" value="SDM27419.1"/>
    <property type="molecule type" value="Genomic_DNA"/>
</dbReference>
<evidence type="ECO:0000256" key="4">
    <source>
        <dbReference type="ARBA" id="ARBA00023125"/>
    </source>
</evidence>
<evidence type="ECO:0000256" key="3">
    <source>
        <dbReference type="ARBA" id="ARBA00023015"/>
    </source>
</evidence>
<dbReference type="Pfam" id="PF00072">
    <property type="entry name" value="Response_reg"/>
    <property type="match status" value="1"/>
</dbReference>
<dbReference type="OrthoDB" id="7626489at2"/>
<keyword evidence="10" id="KW-1185">Reference proteome</keyword>
<evidence type="ECO:0000256" key="5">
    <source>
        <dbReference type="ARBA" id="ARBA00023163"/>
    </source>
</evidence>
<dbReference type="SUPFAM" id="SSF52172">
    <property type="entry name" value="CheY-like"/>
    <property type="match status" value="1"/>
</dbReference>
<dbReference type="STRING" id="144026.SAMN04488568_10814"/>
<reference evidence="9 10" key="1">
    <citation type="submission" date="2016-10" db="EMBL/GenBank/DDBJ databases">
        <authorList>
            <person name="de Groot N.N."/>
        </authorList>
    </citation>
    <scope>NUCLEOTIDE SEQUENCE [LARGE SCALE GENOMIC DNA]</scope>
    <source>
        <strain evidence="9 10">DSM 16077</strain>
    </source>
</reference>
<dbReference type="InterPro" id="IPR039420">
    <property type="entry name" value="WalR-like"/>
</dbReference>
<keyword evidence="3" id="KW-0805">Transcription regulation</keyword>
<accession>A0A1G9RVX6</accession>
<dbReference type="PANTHER" id="PTHR48111:SF1">
    <property type="entry name" value="TWO-COMPONENT RESPONSE REGULATOR ORR33"/>
    <property type="match status" value="1"/>
</dbReference>
<dbReference type="GO" id="GO:0006355">
    <property type="term" value="P:regulation of DNA-templated transcription"/>
    <property type="evidence" value="ECO:0007669"/>
    <property type="project" value="TreeGrafter"/>
</dbReference>
<feature type="compositionally biased region" description="Basic residues" evidence="7">
    <location>
        <begin position="166"/>
        <end position="178"/>
    </location>
</feature>
<dbReference type="Gene3D" id="3.40.50.2300">
    <property type="match status" value="1"/>
</dbReference>
<evidence type="ECO:0000259" key="8">
    <source>
        <dbReference type="PROSITE" id="PS50110"/>
    </source>
</evidence>
<dbReference type="PANTHER" id="PTHR48111">
    <property type="entry name" value="REGULATOR OF RPOS"/>
    <property type="match status" value="1"/>
</dbReference>
<dbReference type="GO" id="GO:0032993">
    <property type="term" value="C:protein-DNA complex"/>
    <property type="evidence" value="ECO:0007669"/>
    <property type="project" value="TreeGrafter"/>
</dbReference>
<feature type="domain" description="Response regulatory" evidence="8">
    <location>
        <begin position="27"/>
        <end position="149"/>
    </location>
</feature>
<evidence type="ECO:0000256" key="2">
    <source>
        <dbReference type="ARBA" id="ARBA00023012"/>
    </source>
</evidence>
<gene>
    <name evidence="9" type="ORF">SAMN04488568_10814</name>
</gene>
<name>A0A1G9RVX6_9PROT</name>
<evidence type="ECO:0000256" key="1">
    <source>
        <dbReference type="ARBA" id="ARBA00022553"/>
    </source>
</evidence>
<dbReference type="InterPro" id="IPR011006">
    <property type="entry name" value="CheY-like_superfamily"/>
</dbReference>
<dbReference type="Proteomes" id="UP000199759">
    <property type="component" value="Unassembled WGS sequence"/>
</dbReference>
<organism evidence="9 10">
    <name type="scientific">Maricaulis salignorans</name>
    <dbReference type="NCBI Taxonomy" id="144026"/>
    <lineage>
        <taxon>Bacteria</taxon>
        <taxon>Pseudomonadati</taxon>
        <taxon>Pseudomonadota</taxon>
        <taxon>Alphaproteobacteria</taxon>
        <taxon>Maricaulales</taxon>
        <taxon>Maricaulaceae</taxon>
        <taxon>Maricaulis</taxon>
    </lineage>
</organism>